<feature type="domain" description="Ribosomal RNA methyltransferase FtsJ" evidence="1">
    <location>
        <begin position="195"/>
        <end position="253"/>
    </location>
</feature>
<dbReference type="Gene3D" id="3.40.50.150">
    <property type="entry name" value="Vaccinia Virus protein VP39"/>
    <property type="match status" value="1"/>
</dbReference>
<dbReference type="InterPro" id="IPR002877">
    <property type="entry name" value="RNA_MeTrfase_FtsJ_dom"/>
</dbReference>
<dbReference type="GO" id="GO:0032259">
    <property type="term" value="P:methylation"/>
    <property type="evidence" value="ECO:0007669"/>
    <property type="project" value="UniProtKB-KW"/>
</dbReference>
<proteinExistence type="predicted"/>
<accession>A0A517ME90</accession>
<keyword evidence="3" id="KW-1185">Reference proteome</keyword>
<dbReference type="Pfam" id="PF01728">
    <property type="entry name" value="FtsJ"/>
    <property type="match status" value="1"/>
</dbReference>
<dbReference type="SUPFAM" id="SSF53335">
    <property type="entry name" value="S-adenosyl-L-methionine-dependent methyltransferases"/>
    <property type="match status" value="1"/>
</dbReference>
<sequence>MSDAQFVMVACQRGAEGVLKEQLGREGLRLAFSRPGFVTFKVDPEAADAVAKSLPRNPFARAVCHAAGKSRNSDLEVLLAAAKDSITKLRQTDDRPFDQLHVWSRDRAVVGEFGFEPHAPNPLVEDLAERLFQHLSASGDVVCNGPNLTAGKGQRIFDVIIVDPGEWWFGWHLAEDLPTRWPGAIQPIDADKEVVSRAYFKLAEALAWAGFPMRPGDLVVEVGSAPGGACQRLLELGFKVTGIDPAEMDEEILEHRHMTHVLARAEDLKISEFRDYRWLIVDATLKPPKVLSMVGRILSHSDVRIQGIVLTLKLGDYDRAAEIPGWIQQVERWGFPKELIQVRQLATGRCEVCLIASHEYRP</sequence>
<dbReference type="Proteomes" id="UP000320672">
    <property type="component" value="Chromosome"/>
</dbReference>
<dbReference type="KEGG" id="rml:FF011L_19630"/>
<keyword evidence="2" id="KW-0808">Transferase</keyword>
<dbReference type="InterPro" id="IPR029063">
    <property type="entry name" value="SAM-dependent_MTases_sf"/>
</dbReference>
<protein>
    <submittedName>
        <fullName evidence="2">Putative 23S rRNA ribose 2'-O-ribose methyltransferase</fullName>
    </submittedName>
</protein>
<reference evidence="2 3" key="1">
    <citation type="submission" date="2019-02" db="EMBL/GenBank/DDBJ databases">
        <title>Deep-cultivation of Planctomycetes and their phenomic and genomic characterization uncovers novel biology.</title>
        <authorList>
            <person name="Wiegand S."/>
            <person name="Jogler M."/>
            <person name="Boedeker C."/>
            <person name="Pinto D."/>
            <person name="Vollmers J."/>
            <person name="Rivas-Marin E."/>
            <person name="Kohn T."/>
            <person name="Peeters S.H."/>
            <person name="Heuer A."/>
            <person name="Rast P."/>
            <person name="Oberbeckmann S."/>
            <person name="Bunk B."/>
            <person name="Jeske O."/>
            <person name="Meyerdierks A."/>
            <person name="Storesund J.E."/>
            <person name="Kallscheuer N."/>
            <person name="Luecker S."/>
            <person name="Lage O.M."/>
            <person name="Pohl T."/>
            <person name="Merkel B.J."/>
            <person name="Hornburger P."/>
            <person name="Mueller R.-W."/>
            <person name="Bruemmer F."/>
            <person name="Labrenz M."/>
            <person name="Spormann A.M."/>
            <person name="Op den Camp H."/>
            <person name="Overmann J."/>
            <person name="Amann R."/>
            <person name="Jetten M.S.M."/>
            <person name="Mascher T."/>
            <person name="Medema M.H."/>
            <person name="Devos D.P."/>
            <person name="Kaster A.-K."/>
            <person name="Ovreas L."/>
            <person name="Rohde M."/>
            <person name="Galperin M.Y."/>
            <person name="Jogler C."/>
        </authorList>
    </citation>
    <scope>NUCLEOTIDE SEQUENCE [LARGE SCALE GENOMIC DNA]</scope>
    <source>
        <strain evidence="2 3">FF011L</strain>
    </source>
</reference>
<dbReference type="RefSeq" id="WP_145351398.1">
    <property type="nucleotide sequence ID" value="NZ_CP036262.1"/>
</dbReference>
<gene>
    <name evidence="2" type="ORF">FF011L_19630</name>
</gene>
<dbReference type="OrthoDB" id="5290747at2"/>
<dbReference type="PANTHER" id="PTHR37524:SF2">
    <property type="entry name" value="RIBOSOMAL RNA METHYLTRANSFERASE FTSJ DOMAIN-CONTAINING PROTEIN"/>
    <property type="match status" value="1"/>
</dbReference>
<name>A0A517ME90_9BACT</name>
<dbReference type="GO" id="GO:0008168">
    <property type="term" value="F:methyltransferase activity"/>
    <property type="evidence" value="ECO:0007669"/>
    <property type="project" value="UniProtKB-KW"/>
</dbReference>
<keyword evidence="2" id="KW-0489">Methyltransferase</keyword>
<organism evidence="2 3">
    <name type="scientific">Roseimaritima multifibrata</name>
    <dbReference type="NCBI Taxonomy" id="1930274"/>
    <lineage>
        <taxon>Bacteria</taxon>
        <taxon>Pseudomonadati</taxon>
        <taxon>Planctomycetota</taxon>
        <taxon>Planctomycetia</taxon>
        <taxon>Pirellulales</taxon>
        <taxon>Pirellulaceae</taxon>
        <taxon>Roseimaritima</taxon>
    </lineage>
</organism>
<evidence type="ECO:0000259" key="1">
    <source>
        <dbReference type="Pfam" id="PF01728"/>
    </source>
</evidence>
<evidence type="ECO:0000313" key="3">
    <source>
        <dbReference type="Proteomes" id="UP000320672"/>
    </source>
</evidence>
<dbReference type="EMBL" id="CP036262">
    <property type="protein sequence ID" value="QDS93202.1"/>
    <property type="molecule type" value="Genomic_DNA"/>
</dbReference>
<dbReference type="AlphaFoldDB" id="A0A517ME90"/>
<dbReference type="PANTHER" id="PTHR37524">
    <property type="entry name" value="RIBOSOMAL RNA LARGE SUBUNIT METHYLTRANSFERASE M"/>
    <property type="match status" value="1"/>
</dbReference>
<evidence type="ECO:0000313" key="2">
    <source>
        <dbReference type="EMBL" id="QDS93202.1"/>
    </source>
</evidence>